<keyword evidence="3 6" id="KW-0812">Transmembrane</keyword>
<dbReference type="EMBL" id="JAHLFU010000175">
    <property type="protein sequence ID" value="MBU3853759.1"/>
    <property type="molecule type" value="Genomic_DNA"/>
</dbReference>
<evidence type="ECO:0000256" key="2">
    <source>
        <dbReference type="ARBA" id="ARBA00022475"/>
    </source>
</evidence>
<evidence type="ECO:0000313" key="8">
    <source>
        <dbReference type="EMBL" id="MBU3853759.1"/>
    </source>
</evidence>
<feature type="transmembrane region" description="Helical" evidence="6">
    <location>
        <begin position="242"/>
        <end position="267"/>
    </location>
</feature>
<dbReference type="GO" id="GO:0005886">
    <property type="term" value="C:plasma membrane"/>
    <property type="evidence" value="ECO:0007669"/>
    <property type="project" value="UniProtKB-SubCell"/>
</dbReference>
<keyword evidence="5 6" id="KW-0472">Membrane</keyword>
<dbReference type="Pfam" id="PF12698">
    <property type="entry name" value="ABC2_membrane_3"/>
    <property type="match status" value="1"/>
</dbReference>
<dbReference type="Gene3D" id="3.40.1710.10">
    <property type="entry name" value="abc type-2 transporter like domain"/>
    <property type="match status" value="1"/>
</dbReference>
<keyword evidence="4 6" id="KW-1133">Transmembrane helix</keyword>
<name>A0A9E2P1A0_9BACT</name>
<feature type="transmembrane region" description="Helical" evidence="6">
    <location>
        <begin position="208"/>
        <end position="230"/>
    </location>
</feature>
<evidence type="ECO:0000256" key="1">
    <source>
        <dbReference type="ARBA" id="ARBA00004651"/>
    </source>
</evidence>
<evidence type="ECO:0000256" key="4">
    <source>
        <dbReference type="ARBA" id="ARBA00022989"/>
    </source>
</evidence>
<evidence type="ECO:0000256" key="5">
    <source>
        <dbReference type="ARBA" id="ARBA00023136"/>
    </source>
</evidence>
<feature type="transmembrane region" description="Helical" evidence="6">
    <location>
        <begin position="167"/>
        <end position="188"/>
    </location>
</feature>
<comment type="caution">
    <text evidence="8">The sequence shown here is derived from an EMBL/GenBank/DDBJ whole genome shotgun (WGS) entry which is preliminary data.</text>
</comment>
<feature type="transmembrane region" description="Helical" evidence="6">
    <location>
        <begin position="329"/>
        <end position="348"/>
    </location>
</feature>
<comment type="subcellular location">
    <subcellularLocation>
        <location evidence="1">Cell membrane</location>
        <topology evidence="1">Multi-pass membrane protein</topology>
    </subcellularLocation>
</comment>
<gene>
    <name evidence="8" type="ORF">H9789_08100</name>
</gene>
<keyword evidence="2" id="KW-1003">Cell membrane</keyword>
<feature type="domain" description="ABC-2 type transporter transmembrane" evidence="7">
    <location>
        <begin position="1"/>
        <end position="343"/>
    </location>
</feature>
<dbReference type="PANTHER" id="PTHR30294">
    <property type="entry name" value="MEMBRANE COMPONENT OF ABC TRANSPORTER YHHJ-RELATED"/>
    <property type="match status" value="1"/>
</dbReference>
<evidence type="ECO:0000313" key="9">
    <source>
        <dbReference type="Proteomes" id="UP000823865"/>
    </source>
</evidence>
<dbReference type="Proteomes" id="UP000823865">
    <property type="component" value="Unassembled WGS sequence"/>
</dbReference>
<dbReference type="PANTHER" id="PTHR30294:SF47">
    <property type="entry name" value="INNER MEMBRANE TRANSPORT PERMEASE YHHJ"/>
    <property type="match status" value="1"/>
</dbReference>
<dbReference type="InterPro" id="IPR051449">
    <property type="entry name" value="ABC-2_transporter_component"/>
</dbReference>
<reference evidence="8" key="2">
    <citation type="submission" date="2021-04" db="EMBL/GenBank/DDBJ databases">
        <authorList>
            <person name="Gilroy R."/>
        </authorList>
    </citation>
    <scope>NUCLEOTIDE SEQUENCE</scope>
    <source>
        <strain evidence="8">G3-2149</strain>
    </source>
</reference>
<accession>A0A9E2P1A0</accession>
<organism evidence="8 9">
    <name type="scientific">Candidatus Paraprevotella stercoravium</name>
    <dbReference type="NCBI Taxonomy" id="2838725"/>
    <lineage>
        <taxon>Bacteria</taxon>
        <taxon>Pseudomonadati</taxon>
        <taxon>Bacteroidota</taxon>
        <taxon>Bacteroidia</taxon>
        <taxon>Bacteroidales</taxon>
        <taxon>Prevotellaceae</taxon>
        <taxon>Paraprevotella</taxon>
    </lineage>
</organism>
<feature type="transmembrane region" description="Helical" evidence="6">
    <location>
        <begin position="279"/>
        <end position="301"/>
    </location>
</feature>
<evidence type="ECO:0000256" key="6">
    <source>
        <dbReference type="SAM" id="Phobius"/>
    </source>
</evidence>
<proteinExistence type="predicted"/>
<evidence type="ECO:0000259" key="7">
    <source>
        <dbReference type="Pfam" id="PF12698"/>
    </source>
</evidence>
<protein>
    <submittedName>
        <fullName evidence="8">ABC transporter permease</fullName>
    </submittedName>
</protein>
<evidence type="ECO:0000256" key="3">
    <source>
        <dbReference type="ARBA" id="ARBA00022692"/>
    </source>
</evidence>
<dbReference type="InterPro" id="IPR013525">
    <property type="entry name" value="ABC2_TM"/>
</dbReference>
<sequence>MVIAPLCCCLFFTTLMNEGLPKNLPVGVVDQDNTSTTRNIIRNLDAFTQTGISKQYANIAEARKDMQRGKIYAFYYIPKGTTDDVMASRQPKVSFYTNNTFLIAGSLIYRDMRTMSELAKGAVGLQTMQARGIPEAAARAFLQPIVIDTHALQNPWLNYSVYLNNTILPGILMLMIFMMTVFSIGSEIKNNTQKEWLEMADQNIMRALLGKLAPHTLIFYAVALGINVYLYGVLQFPFHCSVGALMLSTLVMVLASQGFGVLVFSLLPTLRLALSACSLWGVVSFSISGFTFPVMAMHPSLQMLSNLFPLRHYFLIYVNQILNGYPIEYAWKPYLALVIFILIPLPFLGRLHKALREFNYIP</sequence>
<dbReference type="GO" id="GO:0140359">
    <property type="term" value="F:ABC-type transporter activity"/>
    <property type="evidence" value="ECO:0007669"/>
    <property type="project" value="InterPro"/>
</dbReference>
<reference evidence="8" key="1">
    <citation type="journal article" date="2021" name="PeerJ">
        <title>Extensive microbial diversity within the chicken gut microbiome revealed by metagenomics and culture.</title>
        <authorList>
            <person name="Gilroy R."/>
            <person name="Ravi A."/>
            <person name="Getino M."/>
            <person name="Pursley I."/>
            <person name="Horton D.L."/>
            <person name="Alikhan N.F."/>
            <person name="Baker D."/>
            <person name="Gharbi K."/>
            <person name="Hall N."/>
            <person name="Watson M."/>
            <person name="Adriaenssens E.M."/>
            <person name="Foster-Nyarko E."/>
            <person name="Jarju S."/>
            <person name="Secka A."/>
            <person name="Antonio M."/>
            <person name="Oren A."/>
            <person name="Chaudhuri R.R."/>
            <person name="La Ragione R."/>
            <person name="Hildebrand F."/>
            <person name="Pallen M.J."/>
        </authorList>
    </citation>
    <scope>NUCLEOTIDE SEQUENCE</scope>
    <source>
        <strain evidence="8">G3-2149</strain>
    </source>
</reference>
<dbReference type="AlphaFoldDB" id="A0A9E2P1A0"/>